<comment type="caution">
    <text evidence="8">The sequence shown here is derived from an EMBL/GenBank/DDBJ whole genome shotgun (WGS) entry which is preliminary data.</text>
</comment>
<keyword evidence="9" id="KW-1185">Reference proteome</keyword>
<evidence type="ECO:0000256" key="1">
    <source>
        <dbReference type="ARBA" id="ARBA00004781"/>
    </source>
</evidence>
<dbReference type="EC" id="1.1.1.133" evidence="3 6"/>
<dbReference type="InterPro" id="IPR036291">
    <property type="entry name" value="NAD(P)-bd_dom_sf"/>
</dbReference>
<dbReference type="Gene3D" id="3.90.25.10">
    <property type="entry name" value="UDP-galactose 4-epimerase, domain 1"/>
    <property type="match status" value="1"/>
</dbReference>
<dbReference type="RefSeq" id="WP_354014183.1">
    <property type="nucleotide sequence ID" value="NZ_JBEPMU010000003.1"/>
</dbReference>
<proteinExistence type="inferred from homology"/>
<protein>
    <recommendedName>
        <fullName evidence="4 6">dTDP-4-dehydrorhamnose reductase</fullName>
        <ecNumber evidence="3 6">1.1.1.133</ecNumber>
    </recommendedName>
</protein>
<dbReference type="NCBIfam" id="TIGR01214">
    <property type="entry name" value="rmlD"/>
    <property type="match status" value="1"/>
</dbReference>
<sequence length="315" mass="33979">MKILVLGANGQLGRIIAGSPELAAGGEVVLASRDGIVNGRDIARHVDMAQSADLEALLENVGADVVFNAAAYTAVDRAEQEELLATRINGDALAVIGRWAAATQALVVHYSTDYVFDGCQSRPYTVEDKTAPINAYGRSKLAGERALRASGAPHFIFRTAWVYAAHGHNFLRTMFRLANERSPLRVVNDQHGTPTPAGLVARASLAAVEQWHRSATGQETSALGTYHLVSSGATTWHDFAVSIFQKAHSMGLLEAIPDIVPVGSLEFPTPAPRPRWSILDNTGFSRRFGFPLPDWRTGLDDVIHELCAEVNGRSC</sequence>
<keyword evidence="6" id="KW-0521">NADP</keyword>
<dbReference type="EMBL" id="JBEPMU010000003">
    <property type="protein sequence ID" value="MET3652795.1"/>
    <property type="molecule type" value="Genomic_DNA"/>
</dbReference>
<name>A0ABV2JWV1_9GAMM</name>
<comment type="function">
    <text evidence="6">Catalyzes the reduction of dTDP-6-deoxy-L-lyxo-4-hexulose to yield dTDP-L-rhamnose.</text>
</comment>
<dbReference type="PANTHER" id="PTHR10491">
    <property type="entry name" value="DTDP-4-DEHYDRORHAMNOSE REDUCTASE"/>
    <property type="match status" value="1"/>
</dbReference>
<evidence type="ECO:0000256" key="4">
    <source>
        <dbReference type="ARBA" id="ARBA00017099"/>
    </source>
</evidence>
<evidence type="ECO:0000313" key="9">
    <source>
        <dbReference type="Proteomes" id="UP001549184"/>
    </source>
</evidence>
<comment type="catalytic activity">
    <reaction evidence="5 6">
        <text>dTDP-beta-L-rhamnose + NADP(+) = dTDP-4-dehydro-beta-L-rhamnose + NADPH + H(+)</text>
        <dbReference type="Rhea" id="RHEA:21796"/>
        <dbReference type="ChEBI" id="CHEBI:15378"/>
        <dbReference type="ChEBI" id="CHEBI:57510"/>
        <dbReference type="ChEBI" id="CHEBI:57783"/>
        <dbReference type="ChEBI" id="CHEBI:58349"/>
        <dbReference type="ChEBI" id="CHEBI:62830"/>
        <dbReference type="EC" id="1.1.1.133"/>
    </reaction>
</comment>
<gene>
    <name evidence="8" type="ORF">ABIC75_002527</name>
</gene>
<reference evidence="8 9" key="1">
    <citation type="submission" date="2024-06" db="EMBL/GenBank/DDBJ databases">
        <title>Sorghum-associated microbial communities from plants grown in Nebraska, USA.</title>
        <authorList>
            <person name="Schachtman D."/>
        </authorList>
    </citation>
    <scope>NUCLEOTIDE SEQUENCE [LARGE SCALE GENOMIC DNA]</scope>
    <source>
        <strain evidence="8 9">1073</strain>
    </source>
</reference>
<comment type="cofactor">
    <cofactor evidence="6">
        <name>Mg(2+)</name>
        <dbReference type="ChEBI" id="CHEBI:18420"/>
    </cofactor>
    <text evidence="6">Binds 1 Mg(2+) ion per monomer.</text>
</comment>
<dbReference type="PANTHER" id="PTHR10491:SF4">
    <property type="entry name" value="METHIONINE ADENOSYLTRANSFERASE 2 SUBUNIT BETA"/>
    <property type="match status" value="1"/>
</dbReference>
<accession>A0ABV2JWV1</accession>
<dbReference type="InterPro" id="IPR005913">
    <property type="entry name" value="dTDP_dehydrorham_reduct"/>
</dbReference>
<dbReference type="CDD" id="cd05254">
    <property type="entry name" value="dTDP_HR_like_SDR_e"/>
    <property type="match status" value="1"/>
</dbReference>
<evidence type="ECO:0000313" key="8">
    <source>
        <dbReference type="EMBL" id="MET3652795.1"/>
    </source>
</evidence>
<dbReference type="Gene3D" id="3.40.50.720">
    <property type="entry name" value="NAD(P)-binding Rossmann-like Domain"/>
    <property type="match status" value="1"/>
</dbReference>
<organism evidence="8 9">
    <name type="scientific">Dyella japonica</name>
    <dbReference type="NCBI Taxonomy" id="231455"/>
    <lineage>
        <taxon>Bacteria</taxon>
        <taxon>Pseudomonadati</taxon>
        <taxon>Pseudomonadota</taxon>
        <taxon>Gammaproteobacteria</taxon>
        <taxon>Lysobacterales</taxon>
        <taxon>Rhodanobacteraceae</taxon>
        <taxon>Dyella</taxon>
    </lineage>
</organism>
<feature type="domain" description="RmlD-like substrate binding" evidence="7">
    <location>
        <begin position="1"/>
        <end position="306"/>
    </location>
</feature>
<comment type="similarity">
    <text evidence="2 6">Belongs to the dTDP-4-dehydrorhamnose reductase family.</text>
</comment>
<keyword evidence="6 8" id="KW-0560">Oxidoreductase</keyword>
<dbReference type="Pfam" id="PF04321">
    <property type="entry name" value="RmlD_sub_bind"/>
    <property type="match status" value="1"/>
</dbReference>
<evidence type="ECO:0000256" key="6">
    <source>
        <dbReference type="RuleBase" id="RU364082"/>
    </source>
</evidence>
<dbReference type="GO" id="GO:0008831">
    <property type="term" value="F:dTDP-4-dehydrorhamnose reductase activity"/>
    <property type="evidence" value="ECO:0007669"/>
    <property type="project" value="UniProtKB-EC"/>
</dbReference>
<evidence type="ECO:0000256" key="5">
    <source>
        <dbReference type="ARBA" id="ARBA00048200"/>
    </source>
</evidence>
<evidence type="ECO:0000259" key="7">
    <source>
        <dbReference type="Pfam" id="PF04321"/>
    </source>
</evidence>
<comment type="pathway">
    <text evidence="1 6">Carbohydrate biosynthesis; dTDP-L-rhamnose biosynthesis.</text>
</comment>
<dbReference type="InterPro" id="IPR029903">
    <property type="entry name" value="RmlD-like-bd"/>
</dbReference>
<dbReference type="Proteomes" id="UP001549184">
    <property type="component" value="Unassembled WGS sequence"/>
</dbReference>
<evidence type="ECO:0000256" key="2">
    <source>
        <dbReference type="ARBA" id="ARBA00010944"/>
    </source>
</evidence>
<evidence type="ECO:0000256" key="3">
    <source>
        <dbReference type="ARBA" id="ARBA00012929"/>
    </source>
</evidence>
<dbReference type="SUPFAM" id="SSF51735">
    <property type="entry name" value="NAD(P)-binding Rossmann-fold domains"/>
    <property type="match status" value="1"/>
</dbReference>